<dbReference type="PANTHER" id="PTHR33223">
    <property type="entry name" value="CCHC-TYPE DOMAIN-CONTAINING PROTEIN"/>
    <property type="match status" value="1"/>
</dbReference>
<proteinExistence type="predicted"/>
<dbReference type="InterPro" id="IPR005162">
    <property type="entry name" value="Retrotrans_gag_dom"/>
</dbReference>
<feature type="domain" description="Retrotransposon gag" evidence="1">
    <location>
        <begin position="113"/>
        <end position="209"/>
    </location>
</feature>
<name>A0AAF0R9Y6_SOLVR</name>
<protein>
    <recommendedName>
        <fullName evidence="1">Retrotransposon gag domain-containing protein</fullName>
    </recommendedName>
</protein>
<sequence>MPPRRVGRGCLPRRYVDEQELPYAPGVQNQGEVSNAEFREAIRMLSQAVANQIGQQRGARQEGADTSRIREFLGMNPPSFMGSSTTEDLEDFIEELKKIFNVMHVADTERVELAAYQLKDVARTWFDQWKGGRAENAPPASWAGFEEAFLGHFFPRELREAKVREFLTLKQESLSVHEYSLKFTQLSRYAPEMVADMRNKMSLFVAGLSRLSNKEGRAAISR</sequence>
<accession>A0AAF0R9Y6</accession>
<gene>
    <name evidence="2" type="ORF">MTR67_030168</name>
</gene>
<evidence type="ECO:0000313" key="3">
    <source>
        <dbReference type="Proteomes" id="UP001234989"/>
    </source>
</evidence>
<keyword evidence="3" id="KW-1185">Reference proteome</keyword>
<dbReference type="Pfam" id="PF03732">
    <property type="entry name" value="Retrotrans_gag"/>
    <property type="match status" value="1"/>
</dbReference>
<dbReference type="Proteomes" id="UP001234989">
    <property type="component" value="Chromosome 7"/>
</dbReference>
<evidence type="ECO:0000259" key="1">
    <source>
        <dbReference type="Pfam" id="PF03732"/>
    </source>
</evidence>
<evidence type="ECO:0000313" key="2">
    <source>
        <dbReference type="EMBL" id="WMV36783.1"/>
    </source>
</evidence>
<dbReference type="PANTHER" id="PTHR33223:SF11">
    <property type="entry name" value="ELEMENT PROTEIN, PUTATIVE-RELATED"/>
    <property type="match status" value="1"/>
</dbReference>
<organism evidence="2 3">
    <name type="scientific">Solanum verrucosum</name>
    <dbReference type="NCBI Taxonomy" id="315347"/>
    <lineage>
        <taxon>Eukaryota</taxon>
        <taxon>Viridiplantae</taxon>
        <taxon>Streptophyta</taxon>
        <taxon>Embryophyta</taxon>
        <taxon>Tracheophyta</taxon>
        <taxon>Spermatophyta</taxon>
        <taxon>Magnoliopsida</taxon>
        <taxon>eudicotyledons</taxon>
        <taxon>Gunneridae</taxon>
        <taxon>Pentapetalae</taxon>
        <taxon>asterids</taxon>
        <taxon>lamiids</taxon>
        <taxon>Solanales</taxon>
        <taxon>Solanaceae</taxon>
        <taxon>Solanoideae</taxon>
        <taxon>Solaneae</taxon>
        <taxon>Solanum</taxon>
    </lineage>
</organism>
<dbReference type="AlphaFoldDB" id="A0AAF0R9Y6"/>
<reference evidence="2" key="1">
    <citation type="submission" date="2023-08" db="EMBL/GenBank/DDBJ databases">
        <title>A de novo genome assembly of Solanum verrucosum Schlechtendal, a Mexican diploid species geographically isolated from the other diploid A-genome species in potato relatives.</title>
        <authorList>
            <person name="Hosaka K."/>
        </authorList>
    </citation>
    <scope>NUCLEOTIDE SEQUENCE</scope>
    <source>
        <tissue evidence="2">Young leaves</tissue>
    </source>
</reference>
<dbReference type="EMBL" id="CP133618">
    <property type="protein sequence ID" value="WMV36783.1"/>
    <property type="molecule type" value="Genomic_DNA"/>
</dbReference>